<protein>
    <submittedName>
        <fullName evidence="3">3-deoxy-manno-octulosonate-8-phosphatase</fullName>
    </submittedName>
</protein>
<dbReference type="Proteomes" id="UP000198371">
    <property type="component" value="Chromosome 1"/>
</dbReference>
<dbReference type="Gene3D" id="2.60.200.60">
    <property type="match status" value="1"/>
</dbReference>
<keyword evidence="2" id="KW-0472">Membrane</keyword>
<dbReference type="KEGG" id="vti:CEQ48_13465"/>
<dbReference type="EMBL" id="CP022353">
    <property type="protein sequence ID" value="ASK55742.1"/>
    <property type="molecule type" value="Genomic_DNA"/>
</dbReference>
<evidence type="ECO:0000313" key="3">
    <source>
        <dbReference type="EMBL" id="ASK55742.1"/>
    </source>
</evidence>
<dbReference type="Pfam" id="PF05488">
    <property type="entry name" value="PAAR_motif"/>
    <property type="match status" value="1"/>
</dbReference>
<keyword evidence="2" id="KW-0812">Transmembrane</keyword>
<evidence type="ECO:0000256" key="1">
    <source>
        <dbReference type="SAM" id="MobiDB-lite"/>
    </source>
</evidence>
<dbReference type="InterPro" id="IPR008727">
    <property type="entry name" value="PAAR_motif"/>
</dbReference>
<feature type="region of interest" description="Disordered" evidence="1">
    <location>
        <begin position="1"/>
        <end position="54"/>
    </location>
</feature>
<feature type="transmembrane region" description="Helical" evidence="2">
    <location>
        <begin position="271"/>
        <end position="290"/>
    </location>
</feature>
<reference evidence="4" key="1">
    <citation type="journal article" date="2017" name="Genome Announc.">
        <title>Complete Genome Sequence of Vibrio sp. Strain 2521-89, a Close Relative of Vibrio cholerae Isolated from Lake Water in New Mexico, USA.</title>
        <authorList>
            <person name="Liang K."/>
            <person name="Orata F.D."/>
            <person name="Winkjer N.S."/>
            <person name="Rowe L.A."/>
            <person name="Tarr C.L."/>
            <person name="Boucher Y."/>
        </authorList>
    </citation>
    <scope>NUCLEOTIDE SEQUENCE [LARGE SCALE GENOMIC DNA]</scope>
    <source>
        <strain evidence="4">2521-89</strain>
    </source>
</reference>
<proteinExistence type="predicted"/>
<accession>A0AAU8WH94</accession>
<keyword evidence="4" id="KW-1185">Reference proteome</keyword>
<gene>
    <name evidence="3" type="ORF">CEQ48_13465</name>
</gene>
<reference evidence="3 4" key="2">
    <citation type="submission" date="2017-06" db="EMBL/GenBank/DDBJ databases">
        <title>Complete genome sequence of Vibrio sp. 2521-89, a close relative of Vibrio cholerae isolated from lake water in New Mexico, USA.</title>
        <authorList>
            <person name="Liang K."/>
            <person name="Orata F.D."/>
            <person name="Winkjer N.S."/>
            <person name="Tarr C.L."/>
            <person name="Boucher Y."/>
        </authorList>
    </citation>
    <scope>NUCLEOTIDE SEQUENCE [LARGE SCALE GENOMIC DNA]</scope>
    <source>
        <strain evidence="3 4">2521-89</strain>
    </source>
</reference>
<keyword evidence="2" id="KW-1133">Transmembrane helix</keyword>
<dbReference type="CDD" id="cd14737">
    <property type="entry name" value="PAAR_1"/>
    <property type="match status" value="1"/>
</dbReference>
<organism evidence="3 4">
    <name type="scientific">Vibrio tarriae</name>
    <dbReference type="NCBI Taxonomy" id="2014742"/>
    <lineage>
        <taxon>Bacteria</taxon>
        <taxon>Pseudomonadati</taxon>
        <taxon>Pseudomonadota</taxon>
        <taxon>Gammaproteobacteria</taxon>
        <taxon>Vibrionales</taxon>
        <taxon>Vibrionaceae</taxon>
        <taxon>Vibrio</taxon>
    </lineage>
</organism>
<evidence type="ECO:0000313" key="4">
    <source>
        <dbReference type="Proteomes" id="UP000198371"/>
    </source>
</evidence>
<dbReference type="NCBIfam" id="NF033420">
    <property type="entry name" value="T6SS_PAAR_dom"/>
    <property type="match status" value="1"/>
</dbReference>
<sequence>MSKGVKVGDIGTDHDGFPPTPVTAGSPDVKFDGQPAARVGDPLAPHDKPKHPPHGRTIAAGSSTVMINGKPAAITGGAVSCGGVTIGSGTVNIGDTHQPASMSMLSASPRSVNQAQETASSTVAKNVSPQTLQIPQGSGYWPPYDFTKSKPLDVEYTQKVVDLAVMSLEEAEEFANNLWLEYNGKDTLDNSKKIWDGASNAKDAYQLAKGLGGMGVVAYVKPANGQDYIVIKGYKKHLKTLVKGNRWRANNPQVIQLGLGTKNMARNMLKVGIVVDIAFAIAINAVDVYVHDEKTMEDFVGRSGVDIVKGVVATGAGTIAAVVMATAGAPILVSGLLFAGISVGVGFALDWADNEFGISDSLVDQLKKGE</sequence>
<evidence type="ECO:0000256" key="2">
    <source>
        <dbReference type="SAM" id="Phobius"/>
    </source>
</evidence>
<dbReference type="AlphaFoldDB" id="A0AAU8WH94"/>
<name>A0AAU8WH94_9VIBR</name>
<feature type="transmembrane region" description="Helical" evidence="2">
    <location>
        <begin position="310"/>
        <end position="339"/>
    </location>
</feature>